<dbReference type="Pfam" id="PF19278">
    <property type="entry name" value="Hydant_A_C"/>
    <property type="match status" value="1"/>
</dbReference>
<dbReference type="RefSeq" id="WP_119749910.1">
    <property type="nucleotide sequence ID" value="NZ_QZCG01000009.1"/>
</dbReference>
<dbReference type="Pfam" id="PF01968">
    <property type="entry name" value="Hydantoinase_A"/>
    <property type="match status" value="1"/>
</dbReference>
<name>A0A418ST04_9RHOB</name>
<gene>
    <name evidence="4" type="ORF">D3P04_13935</name>
</gene>
<dbReference type="SUPFAM" id="SSF53067">
    <property type="entry name" value="Actin-like ATPase domain"/>
    <property type="match status" value="1"/>
</dbReference>
<feature type="domain" description="Hydantoinase A/oxoprolinase" evidence="1">
    <location>
        <begin position="205"/>
        <end position="488"/>
    </location>
</feature>
<reference evidence="5" key="1">
    <citation type="submission" date="2018-09" db="EMBL/GenBank/DDBJ databases">
        <title>Acidovorax cavernicola nov. sp. isolated from Gruta de las Maravillas (Aracena, Spain).</title>
        <authorList>
            <person name="Jurado V."/>
            <person name="Gutierrez-Patricio S."/>
            <person name="Gonzalez-Pimentel J.L."/>
            <person name="Miller A.Z."/>
            <person name="Laiz L."/>
            <person name="Saiz-Jimenez C."/>
        </authorList>
    </citation>
    <scope>NUCLEOTIDE SEQUENCE [LARGE SCALE GENOMIC DNA]</scope>
    <source>
        <strain evidence="5">1011MAR3C25</strain>
    </source>
</reference>
<dbReference type="Pfam" id="PF05378">
    <property type="entry name" value="Hydant_A_N"/>
    <property type="match status" value="1"/>
</dbReference>
<dbReference type="InterPro" id="IPR045079">
    <property type="entry name" value="Oxoprolinase-like"/>
</dbReference>
<evidence type="ECO:0000313" key="4">
    <source>
        <dbReference type="EMBL" id="RJE84106.1"/>
    </source>
</evidence>
<dbReference type="EMBL" id="QZCG01000009">
    <property type="protein sequence ID" value="RJE84106.1"/>
    <property type="molecule type" value="Genomic_DNA"/>
</dbReference>
<feature type="domain" description="Hydantoinase/oxoprolinase N-terminal" evidence="2">
    <location>
        <begin position="6"/>
        <end position="183"/>
    </location>
</feature>
<dbReference type="Proteomes" id="UP000284202">
    <property type="component" value="Unassembled WGS sequence"/>
</dbReference>
<dbReference type="AlphaFoldDB" id="A0A418ST04"/>
<sequence length="685" mass="72808">MGDWVIGVDVGGTFTDFSARQLSTGLSVLHKRPSTPHDPSEAILNGLRELQEKAEIAGDDIARFAHGTTVATNALLQRKGPKTGLVTTRGFRDLLEIGRQVRPAIYDLQTDAPPPLVDREHRLEISERIGPKGEAIIELTDAEIDAIIAELGPMTDVESLAVCLIFSFLNPAHEERIAAALRNAYPDLCVSISSEVHPEFREYERFSTTVINAFLQPEVGRYMDRLSSAIQKVAPKAALGIFQSAGGLMSIEQASRFPVRTALSGPAAGAVGAAAAAGMSGIGNIITLDIGGTSTDVALIQDGKVGTSNLRDIAGFRIRLPTVDIHTVGAGGGSIAHLGADGLLKVGPMSAGAVPGPACYARGGDKPTVSDANVVLGRLPARLANGFPIDSDLARTAIEEISRPLDLSLEMAAHGIVSIAASNMARAIRAVTIEKGQDPRGFTLMCFGGAGGLHAADVADILAMRRILVPRAPGILCAEGLIVADLQENYVTTCRCPLDDDLTIIAEAVSRLSKQAEEWLAAQGDDSAFIISRNQTVILDLRYIGQNYELPVEIGTGRHATGLPPVEPLKQAFFRQHEAAYGHHDPDAGVEIVNVRIRATMEFAKQAVDAARPSGKAQPAATEQIWFERTGFVPTPVYDRDGLAEGARISGPALITQFDTTTLVPPDWTISVDAAMNMIMERNDG</sequence>
<dbReference type="InterPro" id="IPR008040">
    <property type="entry name" value="Hydant_A_N"/>
</dbReference>
<evidence type="ECO:0000259" key="1">
    <source>
        <dbReference type="Pfam" id="PF01968"/>
    </source>
</evidence>
<proteinExistence type="predicted"/>
<dbReference type="PANTHER" id="PTHR11365:SF23">
    <property type="entry name" value="HYPOTHETICAL 5-OXOPROLINASE (EUROFUNG)-RELATED"/>
    <property type="match status" value="1"/>
</dbReference>
<protein>
    <submittedName>
        <fullName evidence="4">Hydantoinase/oxoprolinase family protein</fullName>
    </submittedName>
</protein>
<dbReference type="InterPro" id="IPR043129">
    <property type="entry name" value="ATPase_NBD"/>
</dbReference>
<dbReference type="GO" id="GO:0006749">
    <property type="term" value="P:glutathione metabolic process"/>
    <property type="evidence" value="ECO:0007669"/>
    <property type="project" value="TreeGrafter"/>
</dbReference>
<evidence type="ECO:0000259" key="2">
    <source>
        <dbReference type="Pfam" id="PF05378"/>
    </source>
</evidence>
<evidence type="ECO:0000313" key="5">
    <source>
        <dbReference type="Proteomes" id="UP000284202"/>
    </source>
</evidence>
<evidence type="ECO:0000259" key="3">
    <source>
        <dbReference type="Pfam" id="PF19278"/>
    </source>
</evidence>
<keyword evidence="5" id="KW-1185">Reference proteome</keyword>
<dbReference type="GO" id="GO:0005829">
    <property type="term" value="C:cytosol"/>
    <property type="evidence" value="ECO:0007669"/>
    <property type="project" value="TreeGrafter"/>
</dbReference>
<organism evidence="4 5">
    <name type="scientific">Paracoccus onubensis</name>
    <dbReference type="NCBI Taxonomy" id="1675788"/>
    <lineage>
        <taxon>Bacteria</taxon>
        <taxon>Pseudomonadati</taxon>
        <taxon>Pseudomonadota</taxon>
        <taxon>Alphaproteobacteria</taxon>
        <taxon>Rhodobacterales</taxon>
        <taxon>Paracoccaceae</taxon>
        <taxon>Paracoccus</taxon>
    </lineage>
</organism>
<accession>A0A418ST04</accession>
<feature type="domain" description="Acetophenone carboxylase-like C-terminal" evidence="3">
    <location>
        <begin position="505"/>
        <end position="674"/>
    </location>
</feature>
<dbReference type="InterPro" id="IPR002821">
    <property type="entry name" value="Hydantoinase_A"/>
</dbReference>
<dbReference type="PANTHER" id="PTHR11365">
    <property type="entry name" value="5-OXOPROLINASE RELATED"/>
    <property type="match status" value="1"/>
</dbReference>
<comment type="caution">
    <text evidence="4">The sequence shown here is derived from an EMBL/GenBank/DDBJ whole genome shotgun (WGS) entry which is preliminary data.</text>
</comment>
<dbReference type="InterPro" id="IPR049517">
    <property type="entry name" value="ACX-like_C"/>
</dbReference>
<dbReference type="OrthoDB" id="9759608at2"/>
<dbReference type="GO" id="GO:0017168">
    <property type="term" value="F:5-oxoprolinase (ATP-hydrolyzing) activity"/>
    <property type="evidence" value="ECO:0007669"/>
    <property type="project" value="TreeGrafter"/>
</dbReference>